<protein>
    <submittedName>
        <fullName evidence="5">Nuclease (SNase domain-containing protein)</fullName>
    </submittedName>
</protein>
<dbReference type="SMART" id="SM00318">
    <property type="entry name" value="SNc"/>
    <property type="match status" value="1"/>
</dbReference>
<evidence type="ECO:0000259" key="4">
    <source>
        <dbReference type="PROSITE" id="PS50830"/>
    </source>
</evidence>
<dbReference type="SUPFAM" id="SSF50199">
    <property type="entry name" value="Staphylococcal nuclease"/>
    <property type="match status" value="1"/>
</dbReference>
<keyword evidence="3" id="KW-0378">Hydrolase</keyword>
<evidence type="ECO:0000313" key="6">
    <source>
        <dbReference type="Proteomes" id="UP000014155"/>
    </source>
</evidence>
<evidence type="ECO:0000313" key="5">
    <source>
        <dbReference type="EMBL" id="EMS70614.1"/>
    </source>
</evidence>
<dbReference type="AlphaFoldDB" id="S0FN93"/>
<dbReference type="Gene3D" id="2.40.50.90">
    <property type="match status" value="1"/>
</dbReference>
<dbReference type="PANTHER" id="PTHR12302">
    <property type="entry name" value="EBNA2 BINDING PROTEIN P100"/>
    <property type="match status" value="1"/>
</dbReference>
<keyword evidence="2" id="KW-0255">Endonuclease</keyword>
<reference evidence="5 6" key="1">
    <citation type="journal article" date="2013" name="Genome Announc.">
        <title>Draft Genome Sequence of the Cellulolytic, Mesophilic, Anaerobic Bacterium Clostridium termitidis Strain CT1112 (DSM 5398).</title>
        <authorList>
            <person name="Lal S."/>
            <person name="Ramachandran U."/>
            <person name="Zhang X."/>
            <person name="Munir R."/>
            <person name="Sparling R."/>
            <person name="Levin D.B."/>
        </authorList>
    </citation>
    <scope>NUCLEOTIDE SEQUENCE [LARGE SCALE GENOMIC DNA]</scope>
    <source>
        <strain evidence="5 6">CT1112</strain>
    </source>
</reference>
<dbReference type="InterPro" id="IPR035437">
    <property type="entry name" value="SNase_OB-fold_sf"/>
</dbReference>
<evidence type="ECO:0000256" key="2">
    <source>
        <dbReference type="ARBA" id="ARBA00022759"/>
    </source>
</evidence>
<dbReference type="InterPro" id="IPR016071">
    <property type="entry name" value="Staphylococal_nuclease_OB-fold"/>
</dbReference>
<dbReference type="GO" id="GO:0016787">
    <property type="term" value="F:hydrolase activity"/>
    <property type="evidence" value="ECO:0007669"/>
    <property type="project" value="UniProtKB-KW"/>
</dbReference>
<dbReference type="Pfam" id="PF00565">
    <property type="entry name" value="SNase"/>
    <property type="match status" value="1"/>
</dbReference>
<dbReference type="PANTHER" id="PTHR12302:SF3">
    <property type="entry name" value="SERINE_THREONINE-PROTEIN KINASE 31"/>
    <property type="match status" value="1"/>
</dbReference>
<keyword evidence="6" id="KW-1185">Reference proteome</keyword>
<organism evidence="5 6">
    <name type="scientific">Ruminiclostridium cellobioparum subsp. termitidis CT1112</name>
    <dbReference type="NCBI Taxonomy" id="1195236"/>
    <lineage>
        <taxon>Bacteria</taxon>
        <taxon>Bacillati</taxon>
        <taxon>Bacillota</taxon>
        <taxon>Clostridia</taxon>
        <taxon>Eubacteriales</taxon>
        <taxon>Oscillospiraceae</taxon>
        <taxon>Ruminiclostridium</taxon>
    </lineage>
</organism>
<comment type="caution">
    <text evidence="5">The sequence shown here is derived from an EMBL/GenBank/DDBJ whole genome shotgun (WGS) entry which is preliminary data.</text>
</comment>
<sequence length="237" mass="26480">MKKKTISALATLVTAAVILIGGVINEQGDKNPLGNFFHESGSVKASRVKDSSQEGTYQASITFPENLLKAETEGIAPFGYIKATVSKVTDGDTFHITYENRDYKVRMLDIDTPESVKAGVKPQPFSKEASGLTEEMLANKNVKLIFEKDTTDQFDRLLAHVILEDNTYYNAYMVENGYAICVFYSPNTLLKKYFNELQDTAINEQKGFWQLPEKDRPFIKDSKGKYVAAYKSKGKAA</sequence>
<evidence type="ECO:0000256" key="3">
    <source>
        <dbReference type="ARBA" id="ARBA00022801"/>
    </source>
</evidence>
<keyword evidence="1" id="KW-0540">Nuclease</keyword>
<dbReference type="GO" id="GO:0004519">
    <property type="term" value="F:endonuclease activity"/>
    <property type="evidence" value="ECO:0007669"/>
    <property type="project" value="UniProtKB-KW"/>
</dbReference>
<dbReference type="PROSITE" id="PS50830">
    <property type="entry name" value="TNASE_3"/>
    <property type="match status" value="1"/>
</dbReference>
<dbReference type="RefSeq" id="WP_004628052.1">
    <property type="nucleotide sequence ID" value="NZ_AORV01000051.1"/>
</dbReference>
<proteinExistence type="predicted"/>
<gene>
    <name evidence="5" type="ORF">CTER_3624</name>
</gene>
<name>S0FN93_RUMCE</name>
<dbReference type="Proteomes" id="UP000014155">
    <property type="component" value="Unassembled WGS sequence"/>
</dbReference>
<accession>S0FN93</accession>
<dbReference type="eggNOG" id="COG1525">
    <property type="taxonomic scope" value="Bacteria"/>
</dbReference>
<dbReference type="EMBL" id="AORV01000051">
    <property type="protein sequence ID" value="EMS70614.1"/>
    <property type="molecule type" value="Genomic_DNA"/>
</dbReference>
<feature type="domain" description="TNase-like" evidence="4">
    <location>
        <begin position="79"/>
        <end position="211"/>
    </location>
</feature>
<evidence type="ECO:0000256" key="1">
    <source>
        <dbReference type="ARBA" id="ARBA00022722"/>
    </source>
</evidence>
<dbReference type="PATRIC" id="fig|1195236.3.peg.3837"/>
<dbReference type="STRING" id="1195236.CTER_3624"/>